<dbReference type="AlphaFoldDB" id="A0A0F7FJG6"/>
<proteinExistence type="predicted"/>
<dbReference type="GeneID" id="25402094"/>
<protein>
    <submittedName>
        <fullName evidence="1">AbrB family transcriptional regulator</fullName>
    </submittedName>
</protein>
<dbReference type="RefSeq" id="WP_052884946.1">
    <property type="nucleotide sequence ID" value="NZ_CP009961.1"/>
</dbReference>
<dbReference type="PATRIC" id="fig|1550241.5.peg.1586"/>
<gene>
    <name evidence="1" type="ORF">MA03_07645</name>
</gene>
<sequence>MGEKPRRGTRGLTIESLPYRIRVYSNNQVLIPASLVRKLNIQSIEKARITIRVGGEEHSFTARLLKTKYTDSRQFTIPKELRERVSLVPGSDIEVVDIKPFEEPKT</sequence>
<organism evidence="1 2">
    <name type="scientific">Infirmifilum uzonense</name>
    <dbReference type="NCBI Taxonomy" id="1550241"/>
    <lineage>
        <taxon>Archaea</taxon>
        <taxon>Thermoproteota</taxon>
        <taxon>Thermoprotei</taxon>
        <taxon>Thermofilales</taxon>
        <taxon>Thermofilaceae</taxon>
        <taxon>Infirmifilum</taxon>
    </lineage>
</organism>
<dbReference type="Proteomes" id="UP000067434">
    <property type="component" value="Chromosome"/>
</dbReference>
<evidence type="ECO:0000313" key="2">
    <source>
        <dbReference type="Proteomes" id="UP000067434"/>
    </source>
</evidence>
<keyword evidence="2" id="KW-1185">Reference proteome</keyword>
<dbReference type="HOGENOM" id="CLU_167329_0_0_2"/>
<name>A0A0F7FJG6_9CREN</name>
<reference evidence="1 2" key="1">
    <citation type="journal article" date="2015" name="Stand. Genomic Sci.">
        <title>Complete genome sequence of and proposal of Thermofilum uzonense sp. nov. a novel hyperthermophilic crenarchaeon and emended description of the genus Thermofilum.</title>
        <authorList>
            <person name="Toshchakov S.V."/>
            <person name="Korzhenkov A.A."/>
            <person name="Samarov N.I."/>
            <person name="Mazunin I.O."/>
            <person name="Mozhey O.I."/>
            <person name="Shmyr I.S."/>
            <person name="Derbikova K.S."/>
            <person name="Taranov E.A."/>
            <person name="Dominova I.N."/>
            <person name="Bonch-Osmolovskaya E.A."/>
            <person name="Patrushev M.V."/>
            <person name="Podosokorskaya O.A."/>
            <person name="Kublanov I.V."/>
        </authorList>
    </citation>
    <scope>NUCLEOTIDE SEQUENCE [LARGE SCALE GENOMIC DNA]</scope>
    <source>
        <strain evidence="1 2">1807-2</strain>
    </source>
</reference>
<dbReference type="EMBL" id="CP009961">
    <property type="protein sequence ID" value="AKG39435.1"/>
    <property type="molecule type" value="Genomic_DNA"/>
</dbReference>
<accession>A0A0F7FJG6</accession>
<evidence type="ECO:0000313" key="1">
    <source>
        <dbReference type="EMBL" id="AKG39435.1"/>
    </source>
</evidence>
<dbReference type="KEGG" id="thf:MA03_07645"/>
<dbReference type="OrthoDB" id="30861at2157"/>